<keyword evidence="3" id="KW-1003">Cell membrane</keyword>
<dbReference type="InterPro" id="IPR055348">
    <property type="entry name" value="DctQ"/>
</dbReference>
<protein>
    <recommendedName>
        <fullName evidence="9">TRAP transporter small permease protein</fullName>
    </recommendedName>
</protein>
<dbReference type="Proteomes" id="UP000590068">
    <property type="component" value="Unassembled WGS sequence"/>
</dbReference>
<name>A0ABX1U4J3_9VIBR</name>
<comment type="subunit">
    <text evidence="9">The complex comprises the extracytoplasmic solute receptor protein and the two transmembrane proteins.</text>
</comment>
<evidence type="ECO:0000256" key="1">
    <source>
        <dbReference type="ARBA" id="ARBA00004429"/>
    </source>
</evidence>
<keyword evidence="5 9" id="KW-0812">Transmembrane</keyword>
<organism evidence="11 12">
    <name type="scientific">Vibrio breoganii</name>
    <dbReference type="NCBI Taxonomy" id="553239"/>
    <lineage>
        <taxon>Bacteria</taxon>
        <taxon>Pseudomonadati</taxon>
        <taxon>Pseudomonadota</taxon>
        <taxon>Gammaproteobacteria</taxon>
        <taxon>Vibrionales</taxon>
        <taxon>Vibrionaceae</taxon>
        <taxon>Vibrio</taxon>
    </lineage>
</organism>
<feature type="transmembrane region" description="Helical" evidence="9">
    <location>
        <begin position="138"/>
        <end position="156"/>
    </location>
</feature>
<keyword evidence="2 9" id="KW-0813">Transport</keyword>
<evidence type="ECO:0000256" key="2">
    <source>
        <dbReference type="ARBA" id="ARBA00022448"/>
    </source>
</evidence>
<sequence>MSKLNEFCSGLNFIRSGVDRLLSWILISIVGIMTALVTYQVIARYVFNSPSAISEVLSRYLFIWLVLLGAAFVFGLREHMAITFVKEKLSFKARTIVEIIIELITAVFAFTVMITGGYSSATRQMWQMDSALQIPMGIIYSVIPIAGGLILFYFVVNEAKLLSDLFNNQPESKGEG</sequence>
<dbReference type="PANTHER" id="PTHR35011">
    <property type="entry name" value="2,3-DIKETO-L-GULONATE TRAP TRANSPORTER SMALL PERMEASE PROTEIN YIAM"/>
    <property type="match status" value="1"/>
</dbReference>
<dbReference type="Pfam" id="PF04290">
    <property type="entry name" value="DctQ"/>
    <property type="match status" value="1"/>
</dbReference>
<dbReference type="EMBL" id="JABCJR010000007">
    <property type="protein sequence ID" value="NMR69374.1"/>
    <property type="molecule type" value="Genomic_DNA"/>
</dbReference>
<evidence type="ECO:0000256" key="8">
    <source>
        <dbReference type="ARBA" id="ARBA00038436"/>
    </source>
</evidence>
<comment type="caution">
    <text evidence="11">The sequence shown here is derived from an EMBL/GenBank/DDBJ whole genome shotgun (WGS) entry which is preliminary data.</text>
</comment>
<keyword evidence="6 9" id="KW-1133">Transmembrane helix</keyword>
<keyword evidence="4 9" id="KW-0997">Cell inner membrane</keyword>
<gene>
    <name evidence="11" type="ORF">HJ568_05220</name>
</gene>
<accession>A0ABX1U4J3</accession>
<reference evidence="11 12" key="1">
    <citation type="submission" date="2020-04" db="EMBL/GenBank/DDBJ databases">
        <title>WGS-Seq of Vibrio isolated by the O'Toole Lab.</title>
        <authorList>
            <person name="Mckone K.P."/>
            <person name="Whitaker R."/>
            <person name="Sevigney J.L."/>
            <person name="Herring J.B."/>
            <person name="O'Toole G."/>
        </authorList>
    </citation>
    <scope>NUCLEOTIDE SEQUENCE [LARGE SCALE GENOMIC DNA]</scope>
    <source>
        <strain evidence="11 12">BS_02</strain>
    </source>
</reference>
<comment type="subcellular location">
    <subcellularLocation>
        <location evidence="1 9">Cell inner membrane</location>
        <topology evidence="1 9">Multi-pass membrane protein</topology>
    </subcellularLocation>
</comment>
<feature type="transmembrane region" description="Helical" evidence="9">
    <location>
        <begin position="57"/>
        <end position="76"/>
    </location>
</feature>
<evidence type="ECO:0000256" key="4">
    <source>
        <dbReference type="ARBA" id="ARBA00022519"/>
    </source>
</evidence>
<dbReference type="InterPro" id="IPR007387">
    <property type="entry name" value="TRAP_DctQ"/>
</dbReference>
<evidence type="ECO:0000256" key="9">
    <source>
        <dbReference type="RuleBase" id="RU369079"/>
    </source>
</evidence>
<feature type="domain" description="Tripartite ATP-independent periplasmic transporters DctQ component" evidence="10">
    <location>
        <begin position="33"/>
        <end position="159"/>
    </location>
</feature>
<evidence type="ECO:0000256" key="7">
    <source>
        <dbReference type="ARBA" id="ARBA00023136"/>
    </source>
</evidence>
<feature type="transmembrane region" description="Helical" evidence="9">
    <location>
        <begin position="21"/>
        <end position="42"/>
    </location>
</feature>
<dbReference type="PANTHER" id="PTHR35011:SF2">
    <property type="entry name" value="2,3-DIKETO-L-GULONATE TRAP TRANSPORTER SMALL PERMEASE PROTEIN YIAM"/>
    <property type="match status" value="1"/>
</dbReference>
<proteinExistence type="inferred from homology"/>
<keyword evidence="7 9" id="KW-0472">Membrane</keyword>
<evidence type="ECO:0000259" key="10">
    <source>
        <dbReference type="Pfam" id="PF04290"/>
    </source>
</evidence>
<evidence type="ECO:0000256" key="3">
    <source>
        <dbReference type="ARBA" id="ARBA00022475"/>
    </source>
</evidence>
<evidence type="ECO:0000256" key="6">
    <source>
        <dbReference type="ARBA" id="ARBA00022989"/>
    </source>
</evidence>
<dbReference type="RefSeq" id="WP_102334677.1">
    <property type="nucleotide sequence ID" value="NZ_JABBXC010000009.1"/>
</dbReference>
<evidence type="ECO:0000313" key="11">
    <source>
        <dbReference type="EMBL" id="NMR69374.1"/>
    </source>
</evidence>
<comment type="function">
    <text evidence="9">Part of the tripartite ATP-independent periplasmic (TRAP) transport system.</text>
</comment>
<evidence type="ECO:0000256" key="5">
    <source>
        <dbReference type="ARBA" id="ARBA00022692"/>
    </source>
</evidence>
<evidence type="ECO:0000313" key="12">
    <source>
        <dbReference type="Proteomes" id="UP000590068"/>
    </source>
</evidence>
<feature type="transmembrane region" description="Helical" evidence="9">
    <location>
        <begin position="96"/>
        <end position="118"/>
    </location>
</feature>
<keyword evidence="12" id="KW-1185">Reference proteome</keyword>
<comment type="similarity">
    <text evidence="8 9">Belongs to the TRAP transporter small permease family.</text>
</comment>